<keyword evidence="7" id="KW-1185">Reference proteome</keyword>
<evidence type="ECO:0000256" key="5">
    <source>
        <dbReference type="SAM" id="MobiDB-lite"/>
    </source>
</evidence>
<dbReference type="RefSeq" id="YP_758334.1">
    <property type="nucleotide sequence ID" value="NC_008348.1"/>
</dbReference>
<dbReference type="OrthoDB" id="15391at10239"/>
<evidence type="ECO:0000313" key="6">
    <source>
        <dbReference type="EMBL" id="AAR28801.1"/>
    </source>
</evidence>
<dbReference type="GeneID" id="5176247"/>
<organismHost>
    <name type="scientific">Lepidoptera</name>
    <name type="common">moths &amp; butterflies</name>
    <dbReference type="NCBI Taxonomy" id="7088"/>
</organismHost>
<accession>Q0IL82</accession>
<evidence type="ECO:0000256" key="3">
    <source>
        <dbReference type="ARBA" id="ARBA00023015"/>
    </source>
</evidence>
<dbReference type="GO" id="GO:0019058">
    <property type="term" value="P:viral life cycle"/>
    <property type="evidence" value="ECO:0007669"/>
    <property type="project" value="InterPro"/>
</dbReference>
<evidence type="ECO:0000256" key="4">
    <source>
        <dbReference type="ARBA" id="ARBA00023163"/>
    </source>
</evidence>
<comment type="similarity">
    <text evidence="1">Belongs to the baculoviridae LEF-11 family.</text>
</comment>
<keyword evidence="3" id="KW-0805">Transcription regulation</keyword>
<dbReference type="Proteomes" id="UP000201737">
    <property type="component" value="Segment"/>
</dbReference>
<dbReference type="KEGG" id="vg:5176247"/>
<protein>
    <recommendedName>
        <fullName evidence="2">Late expression factor 11</fullName>
    </recommendedName>
</protein>
<reference evidence="6 7" key="2">
    <citation type="journal article" date="2007" name="Virus Res.">
        <title>P13 of Leucania separata multiple nuclear polyhedrosis virus affected the polyhedra and budded virions yields of AcMNPV.</title>
        <authorList>
            <person name="Du E.Q."/>
            <person name="Yan F."/>
            <person name="Jin W.X."/>
            <person name="Lu N."/>
            <person name="Xiao H.Z."/>
            <person name="Lu S.Y."/>
            <person name="Qi Y.P."/>
        </authorList>
    </citation>
    <scope>NUCLEOTIDE SEQUENCE [LARGE SCALE GENOMIC DNA]</scope>
    <source>
        <strain evidence="6 7">AH1</strain>
    </source>
</reference>
<organism evidence="6 7">
    <name type="scientific">Leucania separata nucleopolyhedrovirus</name>
    <name type="common">LsNPV</name>
    <dbReference type="NCBI Taxonomy" id="1307956"/>
    <lineage>
        <taxon>Viruses</taxon>
        <taxon>Viruses incertae sedis</taxon>
        <taxon>Naldaviricetes</taxon>
        <taxon>Lefavirales</taxon>
        <taxon>Baculoviridae</taxon>
        <taxon>Alphabaculovirus</taxon>
        <taxon>Alphabaculovirus leseparatae</taxon>
    </lineage>
</organism>
<dbReference type="GO" id="GO:0006355">
    <property type="term" value="P:regulation of DNA-templated transcription"/>
    <property type="evidence" value="ECO:0007669"/>
    <property type="project" value="InterPro"/>
</dbReference>
<proteinExistence type="inferred from homology"/>
<dbReference type="EMBL" id="AY394490">
    <property type="protein sequence ID" value="AAR28801.1"/>
    <property type="molecule type" value="Genomic_DNA"/>
</dbReference>
<reference evidence="6 7" key="1">
    <citation type="journal article" date="2007" name="Virus Genes">
        <title>Genome sequence of Leucania seperata nucleopolyhedrovirus.</title>
        <authorList>
            <person name="Xiao H."/>
            <person name="Qi Y."/>
        </authorList>
    </citation>
    <scope>NUCLEOTIDE SEQUENCE [LARGE SCALE GENOMIC DNA]</scope>
    <source>
        <strain evidence="6 7">AH1</strain>
    </source>
</reference>
<dbReference type="Pfam" id="PF06385">
    <property type="entry name" value="Baculo_LEF-11"/>
    <property type="match status" value="1"/>
</dbReference>
<dbReference type="InterPro" id="IPR009429">
    <property type="entry name" value="Baculo_LEF-11"/>
</dbReference>
<name>Q0IL82_NPVLS</name>
<feature type="region of interest" description="Disordered" evidence="5">
    <location>
        <begin position="132"/>
        <end position="196"/>
    </location>
</feature>
<evidence type="ECO:0000256" key="1">
    <source>
        <dbReference type="ARBA" id="ARBA00008271"/>
    </source>
</evidence>
<evidence type="ECO:0000313" key="7">
    <source>
        <dbReference type="Proteomes" id="UP000201737"/>
    </source>
</evidence>
<evidence type="ECO:0000256" key="2">
    <source>
        <dbReference type="ARBA" id="ARBA00017118"/>
    </source>
</evidence>
<sequence length="218" mass="25770">MAQSVDRSKAEIGRRAAYSRYDDKTENNDDDETTENCGCLTRSDVYAYVREIINRRKFNYDFEGVWAHMNDPQFDTQRGYIRRCLRDALIIHKDLGCKRLFRHRERIDNIFNLNTTLKKEYENSIKKYGFRGGRPDGLARKQRAQQDEHGALQAAADHVRKVQDTLSRQHQPDASGRQEDEQETEEDHQQQQVYPLQHVRFENQTARLAEQLQSMEFD</sequence>
<keyword evidence="4" id="KW-0804">Transcription</keyword>
<feature type="compositionally biased region" description="Basic and acidic residues" evidence="5">
    <location>
        <begin position="133"/>
        <end position="150"/>
    </location>
</feature>